<evidence type="ECO:0000256" key="5">
    <source>
        <dbReference type="PROSITE-ProRule" id="PRU01024"/>
    </source>
</evidence>
<dbReference type="Proteomes" id="UP000005835">
    <property type="component" value="Unassembled WGS sequence"/>
</dbReference>
<dbReference type="CDD" id="cd02440">
    <property type="entry name" value="AdoMet_MTases"/>
    <property type="match status" value="1"/>
</dbReference>
<dbReference type="PANTHER" id="PTHR11061">
    <property type="entry name" value="RNA M5U METHYLTRANSFERASE"/>
    <property type="match status" value="1"/>
</dbReference>
<keyword evidence="4" id="KW-0479">Metal-binding</keyword>
<dbReference type="InterPro" id="IPR010280">
    <property type="entry name" value="U5_MeTrfase_fam"/>
</dbReference>
<evidence type="ECO:0000256" key="3">
    <source>
        <dbReference type="ARBA" id="ARBA00022691"/>
    </source>
</evidence>
<feature type="binding site" evidence="5">
    <location>
        <position position="293"/>
    </location>
    <ligand>
        <name>S-adenosyl-L-methionine</name>
        <dbReference type="ChEBI" id="CHEBI:59789"/>
    </ligand>
</feature>
<evidence type="ECO:0000259" key="6">
    <source>
        <dbReference type="PROSITE" id="PS50926"/>
    </source>
</evidence>
<keyword evidence="1 5" id="KW-0489">Methyltransferase</keyword>
<dbReference type="Gene3D" id="2.40.50.1070">
    <property type="match status" value="1"/>
</dbReference>
<dbReference type="STRING" id="742823.HMPREF9465_00145"/>
<evidence type="ECO:0000313" key="8">
    <source>
        <dbReference type="Proteomes" id="UP000005835"/>
    </source>
</evidence>
<dbReference type="eggNOG" id="COG2265">
    <property type="taxonomic scope" value="Bacteria"/>
</dbReference>
<evidence type="ECO:0000256" key="1">
    <source>
        <dbReference type="ARBA" id="ARBA00022603"/>
    </source>
</evidence>
<keyword evidence="8" id="KW-1185">Reference proteome</keyword>
<dbReference type="Pfam" id="PF05958">
    <property type="entry name" value="tRNA_U5-meth_tr"/>
    <property type="match status" value="1"/>
</dbReference>
<comment type="similarity">
    <text evidence="5">Belongs to the class I-like SAM-binding methyltransferase superfamily. RNA M5U methyltransferase family.</text>
</comment>
<evidence type="ECO:0000256" key="4">
    <source>
        <dbReference type="ARBA" id="ARBA00023014"/>
    </source>
</evidence>
<feature type="active site" description="Nucleophile" evidence="5">
    <location>
        <position position="418"/>
    </location>
</feature>
<dbReference type="GO" id="GO:0070041">
    <property type="term" value="F:rRNA (uridine-C5-)-methyltransferase activity"/>
    <property type="evidence" value="ECO:0007669"/>
    <property type="project" value="TreeGrafter"/>
</dbReference>
<dbReference type="GO" id="GO:0070475">
    <property type="term" value="P:rRNA base methylation"/>
    <property type="evidence" value="ECO:0007669"/>
    <property type="project" value="TreeGrafter"/>
</dbReference>
<proteinExistence type="inferred from homology"/>
<feature type="binding site" evidence="5">
    <location>
        <position position="322"/>
    </location>
    <ligand>
        <name>S-adenosyl-L-methionine</name>
        <dbReference type="ChEBI" id="CHEBI:59789"/>
    </ligand>
</feature>
<dbReference type="HOGENOM" id="CLU_014689_7_1_4"/>
<dbReference type="SUPFAM" id="SSF53335">
    <property type="entry name" value="S-adenosyl-L-methionine-dependent methyltransferases"/>
    <property type="match status" value="1"/>
</dbReference>
<keyword evidence="4" id="KW-0408">Iron</keyword>
<dbReference type="Pfam" id="PF01938">
    <property type="entry name" value="TRAM"/>
    <property type="match status" value="1"/>
</dbReference>
<dbReference type="InterPro" id="IPR002792">
    <property type="entry name" value="TRAM_dom"/>
</dbReference>
<sequence>MTTRHLTITDIASTGAGIAYEDGLRVFVPGALPGDEVTAEVDPPARGTRSSVAQYVKITRKSPWWAASPCPAHVARPACGGCALGSLTPEGQAVVKRGLLERALSESGVEAPEPLPLVEAPHDAEAFTQGFRNKAVLYPGVDPEGRWYFAMYAQGSHFPVPESCFCPQTPEWMAKAAETAARMLSLSDLSPWNESHREGDVRTIVMRDGVDSEKPQRLFTLCVHGETPEVRIFVGKLAKKLMEEGITSVFLNLHPTPGNAVLGRHSLHVAGTDGIETTIGGLRFTVRPETFLQVNPGQTERLYAMALEWVAPEKDEVLLDLYCGVGTMTLLAARTCAKAVGVDIVAASIERAKLNAKRNGIENAVFHAGAVEDELPRLIASGIRPAAAILDPAFKGLEETVPAMLTALPLTRFVYVSCNPKTFARDAAKFIELGWRIERLAPVDLFPGALHVETVAKFVRDAQPR</sequence>
<dbReference type="OrthoDB" id="9804590at2"/>
<dbReference type="SUPFAM" id="SSF50249">
    <property type="entry name" value="Nucleic acid-binding proteins"/>
    <property type="match status" value="1"/>
</dbReference>
<comment type="caution">
    <text evidence="7">The sequence shown here is derived from an EMBL/GenBank/DDBJ whole genome shotgun (WGS) entry which is preliminary data.</text>
</comment>
<dbReference type="PATRIC" id="fig|742823.3.peg.145"/>
<dbReference type="PROSITE" id="PS51687">
    <property type="entry name" value="SAM_MT_RNA_M5U"/>
    <property type="match status" value="1"/>
</dbReference>
<dbReference type="EMBL" id="ADMG01000007">
    <property type="protein sequence ID" value="EKB32130.1"/>
    <property type="molecule type" value="Genomic_DNA"/>
</dbReference>
<dbReference type="InterPro" id="IPR012340">
    <property type="entry name" value="NA-bd_OB-fold"/>
</dbReference>
<evidence type="ECO:0000256" key="2">
    <source>
        <dbReference type="ARBA" id="ARBA00022679"/>
    </source>
</evidence>
<protein>
    <submittedName>
        <fullName evidence="7">23S rRNA (Uracil-5-)-methyltransferase RumA</fullName>
    </submittedName>
</protein>
<dbReference type="PROSITE" id="PS50926">
    <property type="entry name" value="TRAM"/>
    <property type="match status" value="1"/>
</dbReference>
<dbReference type="NCBIfam" id="TIGR00479">
    <property type="entry name" value="rumA"/>
    <property type="match status" value="1"/>
</dbReference>
<gene>
    <name evidence="7" type="ORF">HMPREF9465_00145</name>
</gene>
<reference evidence="7 8" key="1">
    <citation type="submission" date="2012-05" db="EMBL/GenBank/DDBJ databases">
        <title>The Genome Sequence of Sutterella wadsworthensis 2_1_59BFAA.</title>
        <authorList>
            <consortium name="The Broad Institute Genome Sequencing Platform"/>
            <person name="Earl A."/>
            <person name="Ward D."/>
            <person name="Feldgarden M."/>
            <person name="Gevers D."/>
            <person name="Daigneault M."/>
            <person name="Strauss J."/>
            <person name="Allen-Vercoe E."/>
            <person name="Walker B."/>
            <person name="Young S.K."/>
            <person name="Zeng Q."/>
            <person name="Gargeya S."/>
            <person name="Fitzgerald M."/>
            <person name="Haas B."/>
            <person name="Abouelleil A."/>
            <person name="Alvarado L."/>
            <person name="Arachchi H.M."/>
            <person name="Berlin A.M."/>
            <person name="Chapman S.B."/>
            <person name="Goldberg J."/>
            <person name="Griggs A."/>
            <person name="Gujja S."/>
            <person name="Hansen M."/>
            <person name="Howarth C."/>
            <person name="Imamovic A."/>
            <person name="Larimer J."/>
            <person name="McCowen C."/>
            <person name="Montmayeur A."/>
            <person name="Murphy C."/>
            <person name="Neiman D."/>
            <person name="Pearson M."/>
            <person name="Priest M."/>
            <person name="Roberts A."/>
            <person name="Saif S."/>
            <person name="Shea T."/>
            <person name="Sisk P."/>
            <person name="Sykes S."/>
            <person name="Wortman J."/>
            <person name="Nusbaum C."/>
            <person name="Birren B."/>
        </authorList>
    </citation>
    <scope>NUCLEOTIDE SEQUENCE [LARGE SCALE GENOMIC DNA]</scope>
    <source>
        <strain evidence="7 8">2_1_59BFAA</strain>
    </source>
</reference>
<dbReference type="Gene3D" id="3.40.50.150">
    <property type="entry name" value="Vaccinia Virus protein VP39"/>
    <property type="match status" value="1"/>
</dbReference>
<keyword evidence="2 5" id="KW-0808">Transferase</keyword>
<dbReference type="InterPro" id="IPR029063">
    <property type="entry name" value="SAM-dependent_MTases_sf"/>
</dbReference>
<dbReference type="GO" id="GO:0051536">
    <property type="term" value="F:iron-sulfur cluster binding"/>
    <property type="evidence" value="ECO:0007669"/>
    <property type="project" value="UniProtKB-KW"/>
</dbReference>
<dbReference type="Gene3D" id="2.40.50.140">
    <property type="entry name" value="Nucleic acid-binding proteins"/>
    <property type="match status" value="1"/>
</dbReference>
<dbReference type="PANTHER" id="PTHR11061:SF30">
    <property type="entry name" value="TRNA (URACIL(54)-C(5))-METHYLTRANSFERASE"/>
    <property type="match status" value="1"/>
</dbReference>
<name>K1JKH7_9BURK</name>
<feature type="binding site" evidence="5">
    <location>
        <position position="343"/>
    </location>
    <ligand>
        <name>S-adenosyl-L-methionine</name>
        <dbReference type="ChEBI" id="CHEBI:59789"/>
    </ligand>
</feature>
<accession>K1JKH7</accession>
<dbReference type="AlphaFoldDB" id="K1JKH7"/>
<organism evidence="7 8">
    <name type="scientific">Sutterella wadsworthensis 2_1_59BFAA</name>
    <dbReference type="NCBI Taxonomy" id="742823"/>
    <lineage>
        <taxon>Bacteria</taxon>
        <taxon>Pseudomonadati</taxon>
        <taxon>Pseudomonadota</taxon>
        <taxon>Betaproteobacteria</taxon>
        <taxon>Burkholderiales</taxon>
        <taxon>Sutterellaceae</taxon>
        <taxon>Sutterella</taxon>
    </lineage>
</organism>
<evidence type="ECO:0000313" key="7">
    <source>
        <dbReference type="EMBL" id="EKB32130.1"/>
    </source>
</evidence>
<keyword evidence="4" id="KW-0411">Iron-sulfur</keyword>
<keyword evidence="3 5" id="KW-0949">S-adenosyl-L-methionine</keyword>
<dbReference type="RefSeq" id="WP_005433161.1">
    <property type="nucleotide sequence ID" value="NZ_JH815513.1"/>
</dbReference>
<feature type="binding site" evidence="5">
    <location>
        <position position="391"/>
    </location>
    <ligand>
        <name>S-adenosyl-L-methionine</name>
        <dbReference type="ChEBI" id="CHEBI:59789"/>
    </ligand>
</feature>
<feature type="domain" description="TRAM" evidence="6">
    <location>
        <begin position="1"/>
        <end position="57"/>
    </location>
</feature>